<organism evidence="1 2">
    <name type="scientific">Corynebacterium pseudokroppenstedtii</name>
    <dbReference type="NCBI Taxonomy" id="2804917"/>
    <lineage>
        <taxon>Bacteria</taxon>
        <taxon>Bacillati</taxon>
        <taxon>Actinomycetota</taxon>
        <taxon>Actinomycetes</taxon>
        <taxon>Mycobacteriales</taxon>
        <taxon>Corynebacteriaceae</taxon>
        <taxon>Corynebacterium</taxon>
    </lineage>
</organism>
<dbReference type="Proteomes" id="UP001174314">
    <property type="component" value="Chromosome"/>
</dbReference>
<name>A0AAU0Q1P7_9CORY</name>
<sequence>MRKTRGSGKRNNSHIKCAFIADAGADGALIADTGLALFPPTLIATVNADACTVRLSSIHSRT</sequence>
<keyword evidence="2" id="KW-1185">Reference proteome</keyword>
<accession>A0AAU0Q1P7</accession>
<gene>
    <name evidence="1" type="ORF">Q0N40_09485</name>
</gene>
<evidence type="ECO:0000313" key="2">
    <source>
        <dbReference type="Proteomes" id="UP001174314"/>
    </source>
</evidence>
<dbReference type="KEGG" id="cpsk:Q0N40_09485"/>
<proteinExistence type="predicted"/>
<dbReference type="RefSeq" id="WP_221923849.1">
    <property type="nucleotide sequence ID" value="NZ_CP137757.1"/>
</dbReference>
<dbReference type="EMBL" id="CP137757">
    <property type="protein sequence ID" value="WPF24748.1"/>
    <property type="molecule type" value="Genomic_DNA"/>
</dbReference>
<reference evidence="1 2" key="1">
    <citation type="submission" date="2023-10" db="EMBL/GenBank/DDBJ databases">
        <title>complete genome sequence of Corynebacterium pseudokroppenstedtii P15-C1.</title>
        <authorList>
            <person name="Bruggemann H."/>
            <person name="Poehlein A."/>
        </authorList>
    </citation>
    <scope>NUCLEOTIDE SEQUENCE [LARGE SCALE GENOMIC DNA]</scope>
    <source>
        <strain evidence="1 2">P15_C1</strain>
    </source>
</reference>
<dbReference type="AlphaFoldDB" id="A0AAU0Q1P7"/>
<protein>
    <submittedName>
        <fullName evidence="1">Uncharacterized protein</fullName>
    </submittedName>
</protein>
<evidence type="ECO:0000313" key="1">
    <source>
        <dbReference type="EMBL" id="WPF24748.1"/>
    </source>
</evidence>